<dbReference type="InterPro" id="IPR036078">
    <property type="entry name" value="Spo11/TopoVI_A_sf"/>
</dbReference>
<dbReference type="GO" id="GO:0007131">
    <property type="term" value="P:reciprocal meiotic recombination"/>
    <property type="evidence" value="ECO:0007669"/>
    <property type="project" value="TreeGrafter"/>
</dbReference>
<accession>A0A3Q0ITU3</accession>
<dbReference type="RefSeq" id="XP_026677775.1">
    <property type="nucleotide sequence ID" value="XM_026821974.1"/>
</dbReference>
<feature type="domain" description="Spo11/DNA topoisomerase VI subunit A N-terminal" evidence="11">
    <location>
        <begin position="84"/>
        <end position="144"/>
    </location>
</feature>
<organism evidence="13 14">
    <name type="scientific">Diaphorina citri</name>
    <name type="common">Asian citrus psyllid</name>
    <dbReference type="NCBI Taxonomy" id="121845"/>
    <lineage>
        <taxon>Eukaryota</taxon>
        <taxon>Metazoa</taxon>
        <taxon>Ecdysozoa</taxon>
        <taxon>Arthropoda</taxon>
        <taxon>Hexapoda</taxon>
        <taxon>Insecta</taxon>
        <taxon>Pterygota</taxon>
        <taxon>Neoptera</taxon>
        <taxon>Paraneoptera</taxon>
        <taxon>Hemiptera</taxon>
        <taxon>Sternorrhyncha</taxon>
        <taxon>Psylloidea</taxon>
        <taxon>Psyllidae</taxon>
        <taxon>Diaphorininae</taxon>
        <taxon>Diaphorina</taxon>
    </lineage>
</organism>
<sequence>MSQPEYRRVTLDQPESQRQRTIKLIEDVILQLVTDVAHNVPPQLTIRNTSRWENITFDDRNNLKKRGEAFETTVNFSAHKSRNKMMIIIHVLSKIHRLLTTKSTCTKRELYYQNVALFKTQSVVDGAINFISNLLDMPPWELGVTSSSKGLAAGPMSLHMSNREIIKYDVGGEIANLVTVVDGAINFISNLLDMPPWELGVTSSSKGLAAGPMSLHMSNREIIKYDVGGGVMLPQNIGDIREIGFGGKYVLIVEKDAAFQKLLDENIFQRQPDCVLITITWSLIAKEKRYRHLRMGFPPSNTEVETGKTLWKQSPKSS</sequence>
<name>A0A3Q0ITU3_DIACI</name>
<dbReference type="GO" id="GO:0000228">
    <property type="term" value="C:nuclear chromosome"/>
    <property type="evidence" value="ECO:0007669"/>
    <property type="project" value="TreeGrafter"/>
</dbReference>
<dbReference type="PRINTS" id="PR01550">
    <property type="entry name" value="TOP6AFAMILY"/>
</dbReference>
<gene>
    <name evidence="14" type="primary">LOC113466504</name>
</gene>
<evidence type="ECO:0000256" key="9">
    <source>
        <dbReference type="ARBA" id="ARBA00023235"/>
    </source>
</evidence>
<comment type="cofactor">
    <cofactor evidence="2">
        <name>Mg(2+)</name>
        <dbReference type="ChEBI" id="CHEBI:18420"/>
    </cofactor>
</comment>
<dbReference type="GO" id="GO:0042138">
    <property type="term" value="P:meiotic DNA double-strand break formation"/>
    <property type="evidence" value="ECO:0007669"/>
    <property type="project" value="TreeGrafter"/>
</dbReference>
<evidence type="ECO:0000313" key="13">
    <source>
        <dbReference type="Proteomes" id="UP000079169"/>
    </source>
</evidence>
<evidence type="ECO:0000313" key="14">
    <source>
        <dbReference type="RefSeq" id="XP_026677775.1"/>
    </source>
</evidence>
<dbReference type="GO" id="GO:0000706">
    <property type="term" value="P:meiotic DNA double-strand break processing"/>
    <property type="evidence" value="ECO:0007669"/>
    <property type="project" value="TreeGrafter"/>
</dbReference>
<keyword evidence="6" id="KW-0460">Magnesium</keyword>
<keyword evidence="7 10" id="KW-0799">Topoisomerase</keyword>
<evidence type="ECO:0000256" key="2">
    <source>
        <dbReference type="ARBA" id="ARBA00001946"/>
    </source>
</evidence>
<evidence type="ECO:0000256" key="5">
    <source>
        <dbReference type="ARBA" id="ARBA00022723"/>
    </source>
</evidence>
<dbReference type="Gene3D" id="3.40.1360.10">
    <property type="match status" value="1"/>
</dbReference>
<evidence type="ECO:0000256" key="10">
    <source>
        <dbReference type="PROSITE-ProRule" id="PRU01385"/>
    </source>
</evidence>
<dbReference type="Gene3D" id="1.10.10.10">
    <property type="entry name" value="Winged helix-like DNA-binding domain superfamily/Winged helix DNA-binding domain"/>
    <property type="match status" value="1"/>
</dbReference>
<dbReference type="PaxDb" id="121845-A0A3Q0ITU3"/>
<evidence type="ECO:0000259" key="11">
    <source>
        <dbReference type="Pfam" id="PF04406"/>
    </source>
</evidence>
<dbReference type="PANTHER" id="PTHR10848">
    <property type="entry name" value="MEIOTIC RECOMBINATION PROTEIN SPO11"/>
    <property type="match status" value="1"/>
</dbReference>
<evidence type="ECO:0000256" key="4">
    <source>
        <dbReference type="ARBA" id="ARBA00012895"/>
    </source>
</evidence>
<evidence type="ECO:0000256" key="7">
    <source>
        <dbReference type="ARBA" id="ARBA00023029"/>
    </source>
</evidence>
<keyword evidence="13" id="KW-1185">Reference proteome</keyword>
<dbReference type="SUPFAM" id="SSF56726">
    <property type="entry name" value="DNA topoisomerase IV, alpha subunit"/>
    <property type="match status" value="2"/>
</dbReference>
<comment type="catalytic activity">
    <reaction evidence="1 10">
        <text>ATP-dependent breakage, passage and rejoining of double-stranded DNA.</text>
        <dbReference type="EC" id="5.6.2.2"/>
    </reaction>
</comment>
<reference evidence="14" key="1">
    <citation type="submission" date="2025-08" db="UniProtKB">
        <authorList>
            <consortium name="RefSeq"/>
        </authorList>
    </citation>
    <scope>IDENTIFICATION</scope>
</reference>
<keyword evidence="8 10" id="KW-0238">DNA-binding</keyword>
<evidence type="ECO:0000259" key="12">
    <source>
        <dbReference type="Pfam" id="PF21180"/>
    </source>
</evidence>
<dbReference type="InterPro" id="IPR036388">
    <property type="entry name" value="WH-like_DNA-bd_sf"/>
</dbReference>
<proteinExistence type="inferred from homology"/>
<dbReference type="InterPro" id="IPR002815">
    <property type="entry name" value="Spo11/TopoVI_A"/>
</dbReference>
<dbReference type="InterPro" id="IPR013049">
    <property type="entry name" value="Spo11/TopoVI_A_N"/>
</dbReference>
<dbReference type="Pfam" id="PF04406">
    <property type="entry name" value="TP6A_N"/>
    <property type="match status" value="1"/>
</dbReference>
<dbReference type="GeneID" id="113466504"/>
<dbReference type="STRING" id="121845.A0A3Q0ITU3"/>
<evidence type="ECO:0000256" key="3">
    <source>
        <dbReference type="ARBA" id="ARBA00006559"/>
    </source>
</evidence>
<dbReference type="GO" id="GO:0003677">
    <property type="term" value="F:DNA binding"/>
    <property type="evidence" value="ECO:0007669"/>
    <property type="project" value="UniProtKB-UniRule"/>
</dbReference>
<dbReference type="EC" id="5.6.2.2" evidence="4"/>
<dbReference type="Proteomes" id="UP000079169">
    <property type="component" value="Unplaced"/>
</dbReference>
<dbReference type="GO" id="GO:0046872">
    <property type="term" value="F:metal ion binding"/>
    <property type="evidence" value="ECO:0007669"/>
    <property type="project" value="UniProtKB-KW"/>
</dbReference>
<dbReference type="AlphaFoldDB" id="A0A3Q0ITU3"/>
<keyword evidence="5" id="KW-0479">Metal-binding</keyword>
<feature type="active site" description="O-(5'-phospho-DNA)-tyrosine intermediate" evidence="10">
    <location>
        <position position="112"/>
    </location>
</feature>
<protein>
    <recommendedName>
        <fullName evidence="4">DNA topoisomerase (ATP-hydrolyzing)</fullName>
        <ecNumber evidence="4">5.6.2.2</ecNumber>
    </recommendedName>
</protein>
<dbReference type="InterPro" id="IPR034136">
    <property type="entry name" value="TOPRIM_Topo6A/Spo11"/>
</dbReference>
<keyword evidence="9 10" id="KW-0413">Isomerase</keyword>
<dbReference type="PANTHER" id="PTHR10848:SF0">
    <property type="entry name" value="MEIOTIC RECOMBINATION PROTEIN SPO11"/>
    <property type="match status" value="1"/>
</dbReference>
<evidence type="ECO:0000256" key="1">
    <source>
        <dbReference type="ARBA" id="ARBA00000185"/>
    </source>
</evidence>
<evidence type="ECO:0000256" key="6">
    <source>
        <dbReference type="ARBA" id="ARBA00022842"/>
    </source>
</evidence>
<dbReference type="GO" id="GO:0003918">
    <property type="term" value="F:DNA topoisomerase type II (double strand cut, ATP-hydrolyzing) activity"/>
    <property type="evidence" value="ECO:0007669"/>
    <property type="project" value="UniProtKB-UniRule"/>
</dbReference>
<dbReference type="KEGG" id="dci:113466504"/>
<dbReference type="GO" id="GO:0005524">
    <property type="term" value="F:ATP binding"/>
    <property type="evidence" value="ECO:0007669"/>
    <property type="project" value="InterPro"/>
</dbReference>
<feature type="domain" description="Topoisomerase 6 subunit A/Spo11 TOPRIM" evidence="12">
    <location>
        <begin position="249"/>
        <end position="278"/>
    </location>
</feature>
<evidence type="ECO:0000256" key="8">
    <source>
        <dbReference type="ARBA" id="ARBA00023125"/>
    </source>
</evidence>
<comment type="similarity">
    <text evidence="3 10">Belongs to the TOP6A family.</text>
</comment>
<dbReference type="PROSITE" id="PS52041">
    <property type="entry name" value="TOPO_IIB"/>
    <property type="match status" value="1"/>
</dbReference>
<dbReference type="Pfam" id="PF21180">
    <property type="entry name" value="TOP6A-Spo11_Toprim"/>
    <property type="match status" value="1"/>
</dbReference>